<dbReference type="PANTHER" id="PTHR23350:SF0">
    <property type="entry name" value="PEROXISOME BIOGENESIS FACTOR 10"/>
    <property type="match status" value="1"/>
</dbReference>
<dbReference type="GO" id="GO:0005778">
    <property type="term" value="C:peroxisomal membrane"/>
    <property type="evidence" value="ECO:0007669"/>
    <property type="project" value="UniProtKB-SubCell"/>
</dbReference>
<name>A0AAJ8M2R7_9TREE</name>
<reference evidence="21" key="1">
    <citation type="submission" date="2016-06" db="EMBL/GenBank/DDBJ databases">
        <authorList>
            <person name="Cuomo C."/>
            <person name="Litvintseva A."/>
            <person name="Heitman J."/>
            <person name="Chen Y."/>
            <person name="Sun S."/>
            <person name="Springer D."/>
            <person name="Dromer F."/>
            <person name="Young S."/>
            <person name="Zeng Q."/>
            <person name="Chapman S."/>
            <person name="Gujja S."/>
            <person name="Saif S."/>
            <person name="Birren B."/>
        </authorList>
    </citation>
    <scope>NUCLEOTIDE SEQUENCE</scope>
    <source>
        <strain evidence="21">CBS 7841</strain>
    </source>
</reference>
<protein>
    <recommendedName>
        <fullName evidence="5">RING-type E3 ubiquitin transferase</fullName>
        <ecNumber evidence="5">2.3.2.27</ecNumber>
    </recommendedName>
    <alternativeName>
        <fullName evidence="18">Peroxin-10</fullName>
    </alternativeName>
</protein>
<dbReference type="InterPro" id="IPR006845">
    <property type="entry name" value="Pex_N"/>
</dbReference>
<accession>A0AAJ8M2R7</accession>
<keyword evidence="9" id="KW-0812">Transmembrane</keyword>
<dbReference type="AlphaFoldDB" id="A0AAJ8M2R7"/>
<evidence type="ECO:0000256" key="10">
    <source>
        <dbReference type="ARBA" id="ARBA00022723"/>
    </source>
</evidence>
<dbReference type="PROSITE" id="PS50089">
    <property type="entry name" value="ZF_RING_2"/>
    <property type="match status" value="1"/>
</dbReference>
<dbReference type="InterPro" id="IPR013083">
    <property type="entry name" value="Znf_RING/FYVE/PHD"/>
</dbReference>
<evidence type="ECO:0000256" key="16">
    <source>
        <dbReference type="ARBA" id="ARBA00023136"/>
    </source>
</evidence>
<evidence type="ECO:0000313" key="21">
    <source>
        <dbReference type="EMBL" id="WVN90400.1"/>
    </source>
</evidence>
<evidence type="ECO:0000256" key="11">
    <source>
        <dbReference type="ARBA" id="ARBA00022771"/>
    </source>
</evidence>
<dbReference type="InterPro" id="IPR025654">
    <property type="entry name" value="PEX2/10"/>
</dbReference>
<organism evidence="21 22">
    <name type="scientific">Cryptococcus depauperatus CBS 7841</name>
    <dbReference type="NCBI Taxonomy" id="1295531"/>
    <lineage>
        <taxon>Eukaryota</taxon>
        <taxon>Fungi</taxon>
        <taxon>Dikarya</taxon>
        <taxon>Basidiomycota</taxon>
        <taxon>Agaricomycotina</taxon>
        <taxon>Tremellomycetes</taxon>
        <taxon>Tremellales</taxon>
        <taxon>Cryptococcaceae</taxon>
        <taxon>Cryptococcus</taxon>
    </lineage>
</organism>
<dbReference type="GO" id="GO:0016567">
    <property type="term" value="P:protein ubiquitination"/>
    <property type="evidence" value="ECO:0007669"/>
    <property type="project" value="UniProtKB-ARBA"/>
</dbReference>
<evidence type="ECO:0000256" key="14">
    <source>
        <dbReference type="ARBA" id="ARBA00022927"/>
    </source>
</evidence>
<evidence type="ECO:0000256" key="8">
    <source>
        <dbReference type="ARBA" id="ARBA00022679"/>
    </source>
</evidence>
<comment type="similarity">
    <text evidence="4">Belongs to the pex2/pex10/pex12 family.</text>
</comment>
<dbReference type="KEGG" id="cdep:91089845"/>
<keyword evidence="7" id="KW-0962">Peroxisome biogenesis</keyword>
<dbReference type="Proteomes" id="UP000094043">
    <property type="component" value="Chromosome 7"/>
</dbReference>
<evidence type="ECO:0000256" key="2">
    <source>
        <dbReference type="ARBA" id="ARBA00004585"/>
    </source>
</evidence>
<evidence type="ECO:0000256" key="3">
    <source>
        <dbReference type="ARBA" id="ARBA00004906"/>
    </source>
</evidence>
<proteinExistence type="inferred from homology"/>
<sequence length="360" mass="40319">MDTPTASTSRNPTLTAVSGQLNGEYANLSFKPASQAQILRSHQRDVAQISRLKELVAEILRSLAGTRWITHKQTLIDVLVKAVYLTLTLGRGQQTLGEEYTDILPFFRRSHSLPSKWRRLFTIVFLLLPTLLASPEAARLVRHESTRDHAALPTRWTRYQEACAKILESPCVQALPELHMIAFLFRGRFFELGRRLAGLSYVSLLPPKPIDQRPASYEPLGLFLLIRFLARIFAQRQNSDVGNQESLSRPPIMRLQDSQKVAPNVSNNLSQPKETILVTSPMSFDSSNTYLTPEAIELPERQCTLCLESRGTGEGSGGTVAVTECGHIFCWGCLGGLEKLECPLCRQSLRMERLIAAYNL</sequence>
<keyword evidence="15" id="KW-1133">Transmembrane helix</keyword>
<keyword evidence="17" id="KW-0576">Peroxisome</keyword>
<dbReference type="Gene3D" id="3.30.40.10">
    <property type="entry name" value="Zinc/RING finger domain, C3HC4 (zinc finger)"/>
    <property type="match status" value="1"/>
</dbReference>
<dbReference type="SMART" id="SM00184">
    <property type="entry name" value="RING"/>
    <property type="match status" value="1"/>
</dbReference>
<dbReference type="GO" id="GO:0016562">
    <property type="term" value="P:protein import into peroxisome matrix, receptor recycling"/>
    <property type="evidence" value="ECO:0007669"/>
    <property type="project" value="UniProtKB-ARBA"/>
</dbReference>
<evidence type="ECO:0000313" key="22">
    <source>
        <dbReference type="Proteomes" id="UP000094043"/>
    </source>
</evidence>
<dbReference type="GeneID" id="91089845"/>
<reference evidence="21" key="3">
    <citation type="submission" date="2024-01" db="EMBL/GenBank/DDBJ databases">
        <authorList>
            <person name="Coelho M.A."/>
            <person name="David-Palma M."/>
            <person name="Shea T."/>
            <person name="Sun S."/>
            <person name="Cuomo C.A."/>
            <person name="Heitman J."/>
        </authorList>
    </citation>
    <scope>NUCLEOTIDE SEQUENCE</scope>
    <source>
        <strain evidence="21">CBS 7841</strain>
    </source>
</reference>
<evidence type="ECO:0000256" key="17">
    <source>
        <dbReference type="ARBA" id="ARBA00023140"/>
    </source>
</evidence>
<evidence type="ECO:0000256" key="12">
    <source>
        <dbReference type="ARBA" id="ARBA00022786"/>
    </source>
</evidence>
<keyword evidence="14" id="KW-0653">Protein transport</keyword>
<keyword evidence="6" id="KW-0813">Transport</keyword>
<dbReference type="FunFam" id="3.30.40.10:FF:000671">
    <property type="entry name" value="Unplaced genomic scaffold supercont2.18, whole genome shotgun sequence"/>
    <property type="match status" value="1"/>
</dbReference>
<comment type="catalytic activity">
    <reaction evidence="1">
        <text>S-ubiquitinyl-[E2 ubiquitin-conjugating enzyme]-L-cysteine + [acceptor protein]-L-lysine = [E2 ubiquitin-conjugating enzyme]-L-cysteine + N(6)-ubiquitinyl-[acceptor protein]-L-lysine.</text>
        <dbReference type="EC" id="2.3.2.27"/>
    </reaction>
</comment>
<keyword evidence="12" id="KW-0833">Ubl conjugation pathway</keyword>
<evidence type="ECO:0000259" key="20">
    <source>
        <dbReference type="PROSITE" id="PS50089"/>
    </source>
</evidence>
<evidence type="ECO:0000256" key="4">
    <source>
        <dbReference type="ARBA" id="ARBA00008704"/>
    </source>
</evidence>
<keyword evidence="8" id="KW-0808">Transferase</keyword>
<dbReference type="PROSITE" id="PS00518">
    <property type="entry name" value="ZF_RING_1"/>
    <property type="match status" value="1"/>
</dbReference>
<dbReference type="GO" id="GO:0008270">
    <property type="term" value="F:zinc ion binding"/>
    <property type="evidence" value="ECO:0007669"/>
    <property type="project" value="UniProtKB-KW"/>
</dbReference>
<keyword evidence="16" id="KW-0472">Membrane</keyword>
<evidence type="ECO:0000256" key="18">
    <source>
        <dbReference type="ARBA" id="ARBA00041230"/>
    </source>
</evidence>
<dbReference type="PANTHER" id="PTHR23350">
    <property type="entry name" value="PEROXISOME ASSEMBLY PROTEIN 10"/>
    <property type="match status" value="1"/>
</dbReference>
<dbReference type="GO" id="GO:0061630">
    <property type="term" value="F:ubiquitin protein ligase activity"/>
    <property type="evidence" value="ECO:0007669"/>
    <property type="project" value="UniProtKB-EC"/>
</dbReference>
<dbReference type="SUPFAM" id="SSF57850">
    <property type="entry name" value="RING/U-box"/>
    <property type="match status" value="1"/>
</dbReference>
<evidence type="ECO:0000256" key="7">
    <source>
        <dbReference type="ARBA" id="ARBA00022593"/>
    </source>
</evidence>
<feature type="domain" description="RING-type" evidence="20">
    <location>
        <begin position="303"/>
        <end position="346"/>
    </location>
</feature>
<evidence type="ECO:0000256" key="15">
    <source>
        <dbReference type="ARBA" id="ARBA00022989"/>
    </source>
</evidence>
<evidence type="ECO:0000256" key="1">
    <source>
        <dbReference type="ARBA" id="ARBA00000900"/>
    </source>
</evidence>
<dbReference type="Pfam" id="PF04757">
    <property type="entry name" value="Pex2_Pex12"/>
    <property type="match status" value="1"/>
</dbReference>
<evidence type="ECO:0000256" key="9">
    <source>
        <dbReference type="ARBA" id="ARBA00022692"/>
    </source>
</evidence>
<gene>
    <name evidence="21" type="ORF">L203_105636</name>
</gene>
<dbReference type="Pfam" id="PF14634">
    <property type="entry name" value="zf-RING_5"/>
    <property type="match status" value="1"/>
</dbReference>
<reference evidence="21" key="2">
    <citation type="journal article" date="2022" name="Elife">
        <title>Obligate sexual reproduction of a homothallic fungus closely related to the Cryptococcus pathogenic species complex.</title>
        <authorList>
            <person name="Passer A.R."/>
            <person name="Clancey S.A."/>
            <person name="Shea T."/>
            <person name="David-Palma M."/>
            <person name="Averette A.F."/>
            <person name="Boekhout T."/>
            <person name="Porcel B.M."/>
            <person name="Nowrousian M."/>
            <person name="Cuomo C.A."/>
            <person name="Sun S."/>
            <person name="Heitman J."/>
            <person name="Coelho M.A."/>
        </authorList>
    </citation>
    <scope>NUCLEOTIDE SEQUENCE</scope>
    <source>
        <strain evidence="21">CBS 7841</strain>
    </source>
</reference>
<keyword evidence="10" id="KW-0479">Metal-binding</keyword>
<keyword evidence="13" id="KW-0862">Zinc</keyword>
<dbReference type="EMBL" id="CP143790">
    <property type="protein sequence ID" value="WVN90400.1"/>
    <property type="molecule type" value="Genomic_DNA"/>
</dbReference>
<evidence type="ECO:0000256" key="13">
    <source>
        <dbReference type="ARBA" id="ARBA00022833"/>
    </source>
</evidence>
<keyword evidence="11 19" id="KW-0863">Zinc-finger</keyword>
<dbReference type="InterPro" id="IPR017907">
    <property type="entry name" value="Znf_RING_CS"/>
</dbReference>
<evidence type="ECO:0000256" key="19">
    <source>
        <dbReference type="PROSITE-ProRule" id="PRU00175"/>
    </source>
</evidence>
<comment type="pathway">
    <text evidence="3">Protein modification; protein ubiquitination.</text>
</comment>
<dbReference type="RefSeq" id="XP_066071100.1">
    <property type="nucleotide sequence ID" value="XM_066215003.1"/>
</dbReference>
<comment type="subcellular location">
    <subcellularLocation>
        <location evidence="2">Peroxisome membrane</location>
        <topology evidence="2">Multi-pass membrane protein</topology>
    </subcellularLocation>
</comment>
<evidence type="ECO:0000256" key="6">
    <source>
        <dbReference type="ARBA" id="ARBA00022448"/>
    </source>
</evidence>
<dbReference type="EC" id="2.3.2.27" evidence="5"/>
<dbReference type="InterPro" id="IPR001841">
    <property type="entry name" value="Znf_RING"/>
</dbReference>
<evidence type="ECO:0000256" key="5">
    <source>
        <dbReference type="ARBA" id="ARBA00012483"/>
    </source>
</evidence>
<keyword evidence="22" id="KW-1185">Reference proteome</keyword>